<keyword evidence="2" id="KW-0614">Plasmid</keyword>
<evidence type="ECO:0000313" key="3">
    <source>
        <dbReference type="Proteomes" id="UP000001520"/>
    </source>
</evidence>
<geneLocation type="plasmid" evidence="2 3">
    <name>megaplasmid pDF308</name>
</geneLocation>
<dbReference type="RefSeq" id="WP_013009049.1">
    <property type="nucleotide sequence ID" value="NC_013940.1"/>
</dbReference>
<keyword evidence="1" id="KW-0812">Transmembrane</keyword>
<accession>D3PF45</accession>
<name>D3PF45_DEFDS</name>
<dbReference type="KEGG" id="ddf:DEFDS_P217"/>
<evidence type="ECO:0008006" key="4">
    <source>
        <dbReference type="Google" id="ProtNLM"/>
    </source>
</evidence>
<dbReference type="HOGENOM" id="CLU_1493875_0_0_0"/>
<protein>
    <recommendedName>
        <fullName evidence="4">DUF4760 domain-containing protein</fullName>
    </recommendedName>
</protein>
<proteinExistence type="predicted"/>
<dbReference type="EMBL" id="AP011530">
    <property type="protein sequence ID" value="BAI81837.1"/>
    <property type="molecule type" value="Genomic_DNA"/>
</dbReference>
<gene>
    <name evidence="2" type="ordered locus">DEFDS_P217</name>
</gene>
<dbReference type="Proteomes" id="UP000001520">
    <property type="component" value="Plasmid megaplasmid pDF308"/>
</dbReference>
<dbReference type="AlphaFoldDB" id="D3PF45"/>
<reference evidence="2 3" key="1">
    <citation type="journal article" date="2010" name="DNA Res.">
        <title>Bacterial lifestyle in a deep-sea hydrothermal vent chimney revealed by the genome sequence of the thermophilic bacterium Deferribacter desulfuricans SSM1.</title>
        <authorList>
            <person name="Takaki Y."/>
            <person name="Shimamura S."/>
            <person name="Nakagawa S."/>
            <person name="Fukuhara Y."/>
            <person name="Horikawa H."/>
            <person name="Ankai A."/>
            <person name="Harada T."/>
            <person name="Hosoyama A."/>
            <person name="Oguchi A."/>
            <person name="Fukui S."/>
            <person name="Fujita N."/>
            <person name="Takami H."/>
            <person name="Takai K."/>
        </authorList>
    </citation>
    <scope>NUCLEOTIDE SEQUENCE [LARGE SCALE GENOMIC DNA]</scope>
    <source>
        <strain evidence="3">DSM 14783 / JCM 11476 / NBRC 101012 / SSM1</strain>
        <plasmid evidence="3">Plasmid megaplasmid pDF308</plasmid>
    </source>
</reference>
<organism evidence="2 3">
    <name type="scientific">Deferribacter desulfuricans (strain DSM 14783 / JCM 11476 / NBRC 101012 / SSM1)</name>
    <dbReference type="NCBI Taxonomy" id="639282"/>
    <lineage>
        <taxon>Bacteria</taxon>
        <taxon>Pseudomonadati</taxon>
        <taxon>Deferribacterota</taxon>
        <taxon>Deferribacteres</taxon>
        <taxon>Deferribacterales</taxon>
        <taxon>Deferribacteraceae</taxon>
        <taxon>Deferribacter</taxon>
    </lineage>
</organism>
<sequence>MTINGLSYYVTLFMIVLIVVPIVIYSLKKFAYKKKYMLNINNNLTKQILENVLDDNYKKEFIEYAKDIKKFIQLMAEMKKYIGNSVYTEYFEELYLFFIYIFYKKNVEKDIIILTQDNKHEEKYYYVFNFLVYAYKEYQINIKKQNTPKGFSLLFFKLLEQIWSQYFKNLNKLERFNSFF</sequence>
<keyword evidence="3" id="KW-1185">Reference proteome</keyword>
<keyword evidence="1" id="KW-1133">Transmembrane helix</keyword>
<evidence type="ECO:0000256" key="1">
    <source>
        <dbReference type="SAM" id="Phobius"/>
    </source>
</evidence>
<evidence type="ECO:0000313" key="2">
    <source>
        <dbReference type="EMBL" id="BAI81837.1"/>
    </source>
</evidence>
<feature type="transmembrane region" description="Helical" evidence="1">
    <location>
        <begin position="6"/>
        <end position="27"/>
    </location>
</feature>
<keyword evidence="1" id="KW-0472">Membrane</keyword>